<protein>
    <submittedName>
        <fullName evidence="3">Cytochrome P450</fullName>
    </submittedName>
</protein>
<comment type="similarity">
    <text evidence="1 2">Belongs to the cytochrome P450 family.</text>
</comment>
<keyword evidence="2" id="KW-0479">Metal-binding</keyword>
<evidence type="ECO:0000313" key="4">
    <source>
        <dbReference type="Proteomes" id="UP001610990"/>
    </source>
</evidence>
<dbReference type="SUPFAM" id="SSF48264">
    <property type="entry name" value="Cytochrome P450"/>
    <property type="match status" value="1"/>
</dbReference>
<gene>
    <name evidence="3" type="ORF">ACH4GP_09760</name>
</gene>
<evidence type="ECO:0000256" key="1">
    <source>
        <dbReference type="ARBA" id="ARBA00010617"/>
    </source>
</evidence>
<keyword evidence="2" id="KW-0560">Oxidoreductase</keyword>
<dbReference type="Proteomes" id="UP001610990">
    <property type="component" value="Unassembled WGS sequence"/>
</dbReference>
<keyword evidence="2" id="KW-0349">Heme</keyword>
<accession>A0ABW7RCE9</accession>
<organism evidence="3 4">
    <name type="scientific">Streptomyces celluloflavus</name>
    <dbReference type="NCBI Taxonomy" id="58344"/>
    <lineage>
        <taxon>Bacteria</taxon>
        <taxon>Bacillati</taxon>
        <taxon>Actinomycetota</taxon>
        <taxon>Actinomycetes</taxon>
        <taxon>Kitasatosporales</taxon>
        <taxon>Streptomycetaceae</taxon>
        <taxon>Streptomyces</taxon>
    </lineage>
</organism>
<dbReference type="PANTHER" id="PTHR46696:SF4">
    <property type="entry name" value="BIOTIN BIOSYNTHESIS CYTOCHROME P450"/>
    <property type="match status" value="1"/>
</dbReference>
<dbReference type="InterPro" id="IPR002397">
    <property type="entry name" value="Cyt_P450_B"/>
</dbReference>
<dbReference type="PANTHER" id="PTHR46696">
    <property type="entry name" value="P450, PUTATIVE (EUROFUNG)-RELATED"/>
    <property type="match status" value="1"/>
</dbReference>
<evidence type="ECO:0000313" key="3">
    <source>
        <dbReference type="EMBL" id="MFH8584664.1"/>
    </source>
</evidence>
<keyword evidence="2" id="KW-0408">Iron</keyword>
<keyword evidence="4" id="KW-1185">Reference proteome</keyword>
<dbReference type="RefSeq" id="WP_367433593.1">
    <property type="nucleotide sequence ID" value="NZ_CP108413.1"/>
</dbReference>
<dbReference type="EMBL" id="JBIRGH010000005">
    <property type="protein sequence ID" value="MFH8584664.1"/>
    <property type="molecule type" value="Genomic_DNA"/>
</dbReference>
<evidence type="ECO:0000256" key="2">
    <source>
        <dbReference type="RuleBase" id="RU000461"/>
    </source>
</evidence>
<dbReference type="InterPro" id="IPR036396">
    <property type="entry name" value="Cyt_P450_sf"/>
</dbReference>
<sequence>MRIGLGEPDHPVPLDSIELFDPAAYLRGSQHGAWHTLRRQAPVRRERTPDGTDYWSFVSYADCDRIIKDTATFGSEHGTILASVGVGDSAGGMAITLMDPPDHGQIRQPSMRRLRHAVVRDRTDDISARVLALAAPLLTGGEHDVARLLRTLPMAAAGDLMGIPEEYWDTVAFNTTASIAPQDPEYAVGRNVEDTLRRVHHKLFAVFSDIIRSRRRNLGEDLISGLLTLEYHGRRMPEQQVLMNCYSFALGANSTTPHVAAQLLLTLAEQPELWEAVLADPSLVPALVDEGTRWVSPTHHLVRRVSKDTTLGGADLAEGDWVCAWVASANRDENVFRDPYTFDLTRSPNPHMGFGVGPHYCIGAPASKVALAALFGELARRRIRFELAGEPTHLYSNWINGITRLPMNFTTGA</sequence>
<comment type="caution">
    <text evidence="3">The sequence shown here is derived from an EMBL/GenBank/DDBJ whole genome shotgun (WGS) entry which is preliminary data.</text>
</comment>
<proteinExistence type="inferred from homology"/>
<dbReference type="InterPro" id="IPR017972">
    <property type="entry name" value="Cyt_P450_CS"/>
</dbReference>
<dbReference type="PROSITE" id="PS00086">
    <property type="entry name" value="CYTOCHROME_P450"/>
    <property type="match status" value="1"/>
</dbReference>
<name>A0ABW7RCE9_9ACTN</name>
<reference evidence="3 4" key="1">
    <citation type="submission" date="2024-10" db="EMBL/GenBank/DDBJ databases">
        <title>The Natural Products Discovery Center: Release of the First 8490 Sequenced Strains for Exploring Actinobacteria Biosynthetic Diversity.</title>
        <authorList>
            <person name="Kalkreuter E."/>
            <person name="Kautsar S.A."/>
            <person name="Yang D."/>
            <person name="Bader C.D."/>
            <person name="Teijaro C.N."/>
            <person name="Fluegel L."/>
            <person name="Davis C.M."/>
            <person name="Simpson J.R."/>
            <person name="Lauterbach L."/>
            <person name="Steele A.D."/>
            <person name="Gui C."/>
            <person name="Meng S."/>
            <person name="Li G."/>
            <person name="Viehrig K."/>
            <person name="Ye F."/>
            <person name="Su P."/>
            <person name="Kiefer A.F."/>
            <person name="Nichols A."/>
            <person name="Cepeda A.J."/>
            <person name="Yan W."/>
            <person name="Fan B."/>
            <person name="Jiang Y."/>
            <person name="Adhikari A."/>
            <person name="Zheng C.-J."/>
            <person name="Schuster L."/>
            <person name="Cowan T.M."/>
            <person name="Smanski M.J."/>
            <person name="Chevrette M.G."/>
            <person name="De Carvalho L.P.S."/>
            <person name="Shen B."/>
        </authorList>
    </citation>
    <scope>NUCLEOTIDE SEQUENCE [LARGE SCALE GENOMIC DNA]</scope>
    <source>
        <strain evidence="3 4">NPDC018013</strain>
    </source>
</reference>
<dbReference type="Gene3D" id="1.10.630.10">
    <property type="entry name" value="Cytochrome P450"/>
    <property type="match status" value="1"/>
</dbReference>
<dbReference type="Pfam" id="PF00067">
    <property type="entry name" value="p450"/>
    <property type="match status" value="1"/>
</dbReference>
<dbReference type="PRINTS" id="PR00359">
    <property type="entry name" value="BP450"/>
</dbReference>
<keyword evidence="2" id="KW-0503">Monooxygenase</keyword>
<dbReference type="InterPro" id="IPR001128">
    <property type="entry name" value="Cyt_P450"/>
</dbReference>